<sequence length="73" mass="7808">MRTAAGVEIGLPVGRAGAAAGDDRAHALFIQCEEMRNQAEDDVGVRLAAQTIQPMYGRAPVEAGEQLMRRAIE</sequence>
<accession>A0A3A8A8H5</accession>
<dbReference type="AlphaFoldDB" id="A0A3A8A8H5"/>
<comment type="caution">
    <text evidence="1">The sequence shown here is derived from an EMBL/GenBank/DDBJ whole genome shotgun (WGS) entry which is preliminary data.</text>
</comment>
<name>A0A3A8A8H5_9HYPH</name>
<protein>
    <submittedName>
        <fullName evidence="1">Uncharacterized protein</fullName>
    </submittedName>
</protein>
<reference evidence="1 2" key="1">
    <citation type="journal article" date="2018" name="Int. J. Syst. Bacteriol.">
        <title>Oceaniradius stylonemae gen. nov., sp. nov., isolated from a red alga, Stylonema cornu-cervi.</title>
        <authorList>
            <person name="Jeong S."/>
        </authorList>
    </citation>
    <scope>NUCLEOTIDE SEQUENCE [LARGE SCALE GENOMIC DNA]</scope>
    <source>
        <strain evidence="1 2">StC1</strain>
    </source>
</reference>
<proteinExistence type="predicted"/>
<dbReference type="EMBL" id="QFWV02000007">
    <property type="protein sequence ID" value="RKF06226.1"/>
    <property type="molecule type" value="Genomic_DNA"/>
</dbReference>
<gene>
    <name evidence="1" type="ORF">DEM25_011280</name>
</gene>
<organism evidence="1 2">
    <name type="scientific">Oceaniradius stylonematis</name>
    <dbReference type="NCBI Taxonomy" id="2184161"/>
    <lineage>
        <taxon>Bacteria</taxon>
        <taxon>Pseudomonadati</taxon>
        <taxon>Pseudomonadota</taxon>
        <taxon>Alphaproteobacteria</taxon>
        <taxon>Hyphomicrobiales</taxon>
        <taxon>Ahrensiaceae</taxon>
        <taxon>Oceaniradius</taxon>
    </lineage>
</organism>
<dbReference type="Proteomes" id="UP000246132">
    <property type="component" value="Unassembled WGS sequence"/>
</dbReference>
<evidence type="ECO:0000313" key="2">
    <source>
        <dbReference type="Proteomes" id="UP000246132"/>
    </source>
</evidence>
<evidence type="ECO:0000313" key="1">
    <source>
        <dbReference type="EMBL" id="RKF06226.1"/>
    </source>
</evidence>
<keyword evidence="2" id="KW-1185">Reference proteome</keyword>